<gene>
    <name evidence="1" type="ORF">L6164_035827</name>
</gene>
<proteinExistence type="predicted"/>
<protein>
    <submittedName>
        <fullName evidence="1">Uncharacterized protein</fullName>
    </submittedName>
</protein>
<evidence type="ECO:0000313" key="1">
    <source>
        <dbReference type="EMBL" id="KAI4295824.1"/>
    </source>
</evidence>
<organism evidence="1 2">
    <name type="scientific">Bauhinia variegata</name>
    <name type="common">Purple orchid tree</name>
    <name type="synonym">Phanera variegata</name>
    <dbReference type="NCBI Taxonomy" id="167791"/>
    <lineage>
        <taxon>Eukaryota</taxon>
        <taxon>Viridiplantae</taxon>
        <taxon>Streptophyta</taxon>
        <taxon>Embryophyta</taxon>
        <taxon>Tracheophyta</taxon>
        <taxon>Spermatophyta</taxon>
        <taxon>Magnoliopsida</taxon>
        <taxon>eudicotyledons</taxon>
        <taxon>Gunneridae</taxon>
        <taxon>Pentapetalae</taxon>
        <taxon>rosids</taxon>
        <taxon>fabids</taxon>
        <taxon>Fabales</taxon>
        <taxon>Fabaceae</taxon>
        <taxon>Cercidoideae</taxon>
        <taxon>Cercideae</taxon>
        <taxon>Bauhiniinae</taxon>
        <taxon>Bauhinia</taxon>
    </lineage>
</organism>
<evidence type="ECO:0000313" key="2">
    <source>
        <dbReference type="Proteomes" id="UP000828941"/>
    </source>
</evidence>
<name>A0ACB9KF63_BAUVA</name>
<dbReference type="EMBL" id="CM039439">
    <property type="protein sequence ID" value="KAI4295824.1"/>
    <property type="molecule type" value="Genomic_DNA"/>
</dbReference>
<accession>A0ACB9KF63</accession>
<reference evidence="1 2" key="1">
    <citation type="journal article" date="2022" name="DNA Res.">
        <title>Chromosomal-level genome assembly of the orchid tree Bauhinia variegata (Leguminosae; Cercidoideae) supports the allotetraploid origin hypothesis of Bauhinia.</title>
        <authorList>
            <person name="Zhong Y."/>
            <person name="Chen Y."/>
            <person name="Zheng D."/>
            <person name="Pang J."/>
            <person name="Liu Y."/>
            <person name="Luo S."/>
            <person name="Meng S."/>
            <person name="Qian L."/>
            <person name="Wei D."/>
            <person name="Dai S."/>
            <person name="Zhou R."/>
        </authorList>
    </citation>
    <scope>NUCLEOTIDE SEQUENCE [LARGE SCALE GENOMIC DNA]</scope>
    <source>
        <strain evidence="1">BV-YZ2020</strain>
    </source>
</reference>
<comment type="caution">
    <text evidence="1">The sequence shown here is derived from an EMBL/GenBank/DDBJ whole genome shotgun (WGS) entry which is preliminary data.</text>
</comment>
<sequence length="464" mass="50983">MFCLRNPSKTRVLLLLCLLITLSVARAQQGPTYDANVCANTSTYAPNSTYQTNLNQLLSSLSSNASQSDGYYNATAGQNNHGSTVYGAFLCRGDVTTDTCRDCVSNATSQVLQRCPNETNAVIWYDECLLQYSNESFFSTVQAIPMVLMLSTANITEQSPFTQLLGDTLNALADETANGGGGKKFATKEANFTSFQTLYTLGQCTPDLSSEDCNRCLQIIIAMLNSCCSGRTGARSLTPSCYIRFEMYLFYHVAASAPAPTPELTSTGKRKTPARTIIAIVVPIGIVLVLLVLLCCWYLNKKARKKYSAVPEQKVDISTAESLQFDFDTIKSATNNFSPENKLGEGGFGEVYKAWKLWREGRQLELLDPALKDSYSRDEAIRCIHIGLLCVQEDPAQRPTIQSILVMLESNSITLPAPHEPAFLAQGQARTNSNMPQIDQLFDQSASNSIPSSFEESVSKFYPR</sequence>
<keyword evidence="2" id="KW-1185">Reference proteome</keyword>
<dbReference type="Proteomes" id="UP000828941">
    <property type="component" value="Chromosome 14"/>
</dbReference>